<dbReference type="PANTHER" id="PTHR21666">
    <property type="entry name" value="PEPTIDASE-RELATED"/>
    <property type="match status" value="1"/>
</dbReference>
<dbReference type="SUPFAM" id="SSF54106">
    <property type="entry name" value="LysM domain"/>
    <property type="match status" value="1"/>
</dbReference>
<dbReference type="SUPFAM" id="SSF51261">
    <property type="entry name" value="Duplicated hybrid motif"/>
    <property type="match status" value="1"/>
</dbReference>
<dbReference type="Gene3D" id="3.10.350.10">
    <property type="entry name" value="LysM domain"/>
    <property type="match status" value="1"/>
</dbReference>
<dbReference type="InterPro" id="IPR018392">
    <property type="entry name" value="LysM"/>
</dbReference>
<feature type="signal peptide" evidence="1">
    <location>
        <begin position="1"/>
        <end position="17"/>
    </location>
</feature>
<dbReference type="Proteomes" id="UP000619376">
    <property type="component" value="Unassembled WGS sequence"/>
</dbReference>
<dbReference type="CDD" id="cd00118">
    <property type="entry name" value="LysM"/>
    <property type="match status" value="1"/>
</dbReference>
<protein>
    <recommendedName>
        <fullName evidence="2">LysM domain-containing protein</fullName>
    </recommendedName>
</protein>
<dbReference type="CDD" id="cd12797">
    <property type="entry name" value="M23_peptidase"/>
    <property type="match status" value="1"/>
</dbReference>
<dbReference type="Pfam" id="PF01476">
    <property type="entry name" value="LysM"/>
    <property type="match status" value="1"/>
</dbReference>
<dbReference type="Gene3D" id="2.70.70.10">
    <property type="entry name" value="Glucose Permease (Domain IIA)"/>
    <property type="match status" value="1"/>
</dbReference>
<keyword evidence="1" id="KW-0732">Signal</keyword>
<keyword evidence="4" id="KW-1185">Reference proteome</keyword>
<dbReference type="Pfam" id="PF01551">
    <property type="entry name" value="Peptidase_M23"/>
    <property type="match status" value="1"/>
</dbReference>
<accession>A0ABQ3JZ17</accession>
<organism evidence="3 4">
    <name type="scientific">Deinococcus metalli</name>
    <dbReference type="NCBI Taxonomy" id="1141878"/>
    <lineage>
        <taxon>Bacteria</taxon>
        <taxon>Thermotogati</taxon>
        <taxon>Deinococcota</taxon>
        <taxon>Deinococci</taxon>
        <taxon>Deinococcales</taxon>
        <taxon>Deinococcaceae</taxon>
        <taxon>Deinococcus</taxon>
    </lineage>
</organism>
<evidence type="ECO:0000313" key="4">
    <source>
        <dbReference type="Proteomes" id="UP000619376"/>
    </source>
</evidence>
<dbReference type="PANTHER" id="PTHR21666:SF270">
    <property type="entry name" value="MUREIN HYDROLASE ACTIVATOR ENVC"/>
    <property type="match status" value="1"/>
</dbReference>
<dbReference type="EMBL" id="BNAJ01000012">
    <property type="protein sequence ID" value="GHF58394.1"/>
    <property type="molecule type" value="Genomic_DNA"/>
</dbReference>
<reference evidence="4" key="1">
    <citation type="journal article" date="2019" name="Int. J. Syst. Evol. Microbiol.">
        <title>The Global Catalogue of Microorganisms (GCM) 10K type strain sequencing project: providing services to taxonomists for standard genome sequencing and annotation.</title>
        <authorList>
            <consortium name="The Broad Institute Genomics Platform"/>
            <consortium name="The Broad Institute Genome Sequencing Center for Infectious Disease"/>
            <person name="Wu L."/>
            <person name="Ma J."/>
        </authorList>
    </citation>
    <scope>NUCLEOTIDE SEQUENCE [LARGE SCALE GENOMIC DNA]</scope>
    <source>
        <strain evidence="4">CGMCC 1.18437</strain>
    </source>
</reference>
<feature type="domain" description="LysM" evidence="2">
    <location>
        <begin position="18"/>
        <end position="62"/>
    </location>
</feature>
<dbReference type="InterPro" id="IPR050570">
    <property type="entry name" value="Cell_wall_metabolism_enzyme"/>
</dbReference>
<evidence type="ECO:0000313" key="3">
    <source>
        <dbReference type="EMBL" id="GHF58394.1"/>
    </source>
</evidence>
<evidence type="ECO:0000259" key="2">
    <source>
        <dbReference type="PROSITE" id="PS51782"/>
    </source>
</evidence>
<dbReference type="InterPro" id="IPR016047">
    <property type="entry name" value="M23ase_b-sheet_dom"/>
</dbReference>
<feature type="chain" id="PRO_5047482258" description="LysM domain-containing protein" evidence="1">
    <location>
        <begin position="18"/>
        <end position="198"/>
    </location>
</feature>
<sequence>MYAAALLMALTMTGSLALTVQVQRGDTVTRIAARQGVGVQALLKANPGLNPQRLQIGQRLNVPVTAGSGKAVVKTAGLRVRVSLPLVGRLTTAPSNDHLGLDIAARSGTAVRAAMGGTVQMSEFDGRTGWGWTVVVDHGNGYTTRYSHNSANLVRVGQQVTAGQTIARVGSTGNSTGPHLDFRVYREGQAVNPYSLYE</sequence>
<gene>
    <name evidence="3" type="ORF">GCM10017781_38350</name>
</gene>
<dbReference type="InterPro" id="IPR011055">
    <property type="entry name" value="Dup_hybrid_motif"/>
</dbReference>
<dbReference type="InterPro" id="IPR036779">
    <property type="entry name" value="LysM_dom_sf"/>
</dbReference>
<dbReference type="SMART" id="SM00257">
    <property type="entry name" value="LysM"/>
    <property type="match status" value="1"/>
</dbReference>
<comment type="caution">
    <text evidence="3">The sequence shown here is derived from an EMBL/GenBank/DDBJ whole genome shotgun (WGS) entry which is preliminary data.</text>
</comment>
<evidence type="ECO:0000256" key="1">
    <source>
        <dbReference type="SAM" id="SignalP"/>
    </source>
</evidence>
<proteinExistence type="predicted"/>
<dbReference type="PROSITE" id="PS51782">
    <property type="entry name" value="LYSM"/>
    <property type="match status" value="1"/>
</dbReference>
<name>A0ABQ3JZ17_9DEIO</name>